<organism evidence="2 3">
    <name type="scientific">Zostera marina</name>
    <name type="common">Eelgrass</name>
    <dbReference type="NCBI Taxonomy" id="29655"/>
    <lineage>
        <taxon>Eukaryota</taxon>
        <taxon>Viridiplantae</taxon>
        <taxon>Streptophyta</taxon>
        <taxon>Embryophyta</taxon>
        <taxon>Tracheophyta</taxon>
        <taxon>Spermatophyta</taxon>
        <taxon>Magnoliopsida</taxon>
        <taxon>Liliopsida</taxon>
        <taxon>Zosteraceae</taxon>
        <taxon>Zostera</taxon>
    </lineage>
</organism>
<dbReference type="EMBL" id="LFYR01000166">
    <property type="protein sequence ID" value="KMZ75516.1"/>
    <property type="molecule type" value="Genomic_DNA"/>
</dbReference>
<dbReference type="OrthoDB" id="6108017at2759"/>
<feature type="domain" description="Dilute" evidence="1">
    <location>
        <begin position="42"/>
        <end position="77"/>
    </location>
</feature>
<evidence type="ECO:0000313" key="3">
    <source>
        <dbReference type="Proteomes" id="UP000036987"/>
    </source>
</evidence>
<dbReference type="STRING" id="29655.A0A0K9Q2I6"/>
<proteinExistence type="predicted"/>
<name>A0A0K9Q2I6_ZOSMR</name>
<evidence type="ECO:0000259" key="1">
    <source>
        <dbReference type="PROSITE" id="PS51126"/>
    </source>
</evidence>
<gene>
    <name evidence="2" type="ORF">ZOSMA_11475G00010</name>
</gene>
<dbReference type="PROSITE" id="PS51257">
    <property type="entry name" value="PROKAR_LIPOPROTEIN"/>
    <property type="match status" value="1"/>
</dbReference>
<sequence>MLIKCISQNLGFNNGVSIVACLIFKCLQHWRSFEVEKTSIFDRIIQTINSDIEGQENNNVLSYWLQNLSTLLFLLQR</sequence>
<dbReference type="InterPro" id="IPR002710">
    <property type="entry name" value="Dilute_dom"/>
</dbReference>
<keyword evidence="3" id="KW-1185">Reference proteome</keyword>
<evidence type="ECO:0000313" key="2">
    <source>
        <dbReference type="EMBL" id="KMZ75516.1"/>
    </source>
</evidence>
<protein>
    <recommendedName>
        <fullName evidence="1">Dilute domain-containing protein</fullName>
    </recommendedName>
</protein>
<accession>A0A0K9Q2I6</accession>
<reference evidence="3" key="1">
    <citation type="journal article" date="2016" name="Nature">
        <title>The genome of the seagrass Zostera marina reveals angiosperm adaptation to the sea.</title>
        <authorList>
            <person name="Olsen J.L."/>
            <person name="Rouze P."/>
            <person name="Verhelst B."/>
            <person name="Lin Y.-C."/>
            <person name="Bayer T."/>
            <person name="Collen J."/>
            <person name="Dattolo E."/>
            <person name="De Paoli E."/>
            <person name="Dittami S."/>
            <person name="Maumus F."/>
            <person name="Michel G."/>
            <person name="Kersting A."/>
            <person name="Lauritano C."/>
            <person name="Lohaus R."/>
            <person name="Toepel M."/>
            <person name="Tonon T."/>
            <person name="Vanneste K."/>
            <person name="Amirebrahimi M."/>
            <person name="Brakel J."/>
            <person name="Bostroem C."/>
            <person name="Chovatia M."/>
            <person name="Grimwood J."/>
            <person name="Jenkins J.W."/>
            <person name="Jueterbock A."/>
            <person name="Mraz A."/>
            <person name="Stam W.T."/>
            <person name="Tice H."/>
            <person name="Bornberg-Bauer E."/>
            <person name="Green P.J."/>
            <person name="Pearson G.A."/>
            <person name="Procaccini G."/>
            <person name="Duarte C.M."/>
            <person name="Schmutz J."/>
            <person name="Reusch T.B.H."/>
            <person name="Van de Peer Y."/>
        </authorList>
    </citation>
    <scope>NUCLEOTIDE SEQUENCE [LARGE SCALE GENOMIC DNA]</scope>
    <source>
        <strain evidence="3">cv. Finnish</strain>
    </source>
</reference>
<feature type="non-terminal residue" evidence="2">
    <location>
        <position position="77"/>
    </location>
</feature>
<dbReference type="Proteomes" id="UP000036987">
    <property type="component" value="Unassembled WGS sequence"/>
</dbReference>
<dbReference type="PROSITE" id="PS51126">
    <property type="entry name" value="DILUTE"/>
    <property type="match status" value="1"/>
</dbReference>
<comment type="caution">
    <text evidence="2">The sequence shown here is derived from an EMBL/GenBank/DDBJ whole genome shotgun (WGS) entry which is preliminary data.</text>
</comment>
<dbReference type="AlphaFoldDB" id="A0A0K9Q2I6"/>